<dbReference type="EMBL" id="CP093351">
    <property type="protein sequence ID" value="WOH14599.1"/>
    <property type="molecule type" value="Genomic_DNA"/>
</dbReference>
<dbReference type="InterPro" id="IPR031657">
    <property type="entry name" value="REPA_OB_2"/>
</dbReference>
<evidence type="ECO:0000259" key="2">
    <source>
        <dbReference type="Pfam" id="PF16900"/>
    </source>
</evidence>
<dbReference type="AlphaFoldDB" id="A0AAF1BCG9"/>
<dbReference type="CDD" id="cd04481">
    <property type="entry name" value="RPA1_DBD_B_like"/>
    <property type="match status" value="1"/>
</dbReference>
<keyword evidence="1" id="KW-0238">DNA-binding</keyword>
<keyword evidence="4" id="KW-1185">Reference proteome</keyword>
<name>A0AAF1BCG9_DAUCS</name>
<reference evidence="3" key="1">
    <citation type="journal article" date="2016" name="Nat. Genet.">
        <title>A high-quality carrot genome assembly provides new insights into carotenoid accumulation and asterid genome evolution.</title>
        <authorList>
            <person name="Iorizzo M."/>
            <person name="Ellison S."/>
            <person name="Senalik D."/>
            <person name="Zeng P."/>
            <person name="Satapoomin P."/>
            <person name="Huang J."/>
            <person name="Bowman M."/>
            <person name="Iovene M."/>
            <person name="Sanseverino W."/>
            <person name="Cavagnaro P."/>
            <person name="Yildiz M."/>
            <person name="Macko-Podgorni A."/>
            <person name="Moranska E."/>
            <person name="Grzebelus E."/>
            <person name="Grzebelus D."/>
            <person name="Ashrafi H."/>
            <person name="Zheng Z."/>
            <person name="Cheng S."/>
            <person name="Spooner D."/>
            <person name="Van Deynze A."/>
            <person name="Simon P."/>
        </authorList>
    </citation>
    <scope>NUCLEOTIDE SEQUENCE</scope>
    <source>
        <tissue evidence="3">Leaf</tissue>
    </source>
</reference>
<feature type="domain" description="Replication protein A OB" evidence="2">
    <location>
        <begin position="10"/>
        <end position="103"/>
    </location>
</feature>
<evidence type="ECO:0000256" key="1">
    <source>
        <dbReference type="ARBA" id="ARBA00023125"/>
    </source>
</evidence>
<dbReference type="Pfam" id="PF16900">
    <property type="entry name" value="REPA_OB_2"/>
    <property type="match status" value="1"/>
</dbReference>
<dbReference type="PANTHER" id="PTHR47165">
    <property type="entry name" value="OS03G0429900 PROTEIN"/>
    <property type="match status" value="1"/>
</dbReference>
<gene>
    <name evidence="3" type="ORF">DCAR_0934119</name>
</gene>
<dbReference type="PANTHER" id="PTHR47165:SF4">
    <property type="entry name" value="OS03G0429900 PROTEIN"/>
    <property type="match status" value="1"/>
</dbReference>
<evidence type="ECO:0000313" key="3">
    <source>
        <dbReference type="EMBL" id="WOH14599.1"/>
    </source>
</evidence>
<dbReference type="InterPro" id="IPR012340">
    <property type="entry name" value="NA-bd_OB-fold"/>
</dbReference>
<proteinExistence type="predicted"/>
<reference evidence="3" key="2">
    <citation type="submission" date="2022-03" db="EMBL/GenBank/DDBJ databases">
        <title>Draft title - Genomic analysis of global carrot germplasm unveils the trajectory of domestication and the origin of high carotenoid orange carrot.</title>
        <authorList>
            <person name="Iorizzo M."/>
            <person name="Ellison S."/>
            <person name="Senalik D."/>
            <person name="Macko-Podgorni A."/>
            <person name="Grzebelus D."/>
            <person name="Bostan H."/>
            <person name="Rolling W."/>
            <person name="Curaba J."/>
            <person name="Simon P."/>
        </authorList>
    </citation>
    <scope>NUCLEOTIDE SEQUENCE</scope>
    <source>
        <tissue evidence="3">Leaf</tissue>
    </source>
</reference>
<dbReference type="Proteomes" id="UP000077755">
    <property type="component" value="Chromosome 9"/>
</dbReference>
<sequence length="296" mass="33231">MELSNQTTYLAENTSSDVVGIIKDYDQIRDLKNKHGQDQKKTKLVITDGRSNVNVTFWDKFGESFDKSMKNPLDKPVIIILSGCKVGKWNGEVDLSNSYATKVYLNYKHHSVVHLWKLLANEEFAKKALGKNNVKTIQKINVDELKKLGKNAIESCNRYVPYPDQKFRFHVIAEDMTGKVQVVLGDMEARTIIGKRCLHLADECLTESNIQMFTEEGLPKTLLSIVDKDYSLVIQVREMNVVNNFNVYWANNICKGFVGLPGATNQTVNAKDAQTSQPTTSTYNAGGLSDIDLASN</sequence>
<dbReference type="GO" id="GO:0003677">
    <property type="term" value="F:DNA binding"/>
    <property type="evidence" value="ECO:0007669"/>
    <property type="project" value="UniProtKB-KW"/>
</dbReference>
<dbReference type="Gene3D" id="2.40.50.140">
    <property type="entry name" value="Nucleic acid-binding proteins"/>
    <property type="match status" value="2"/>
</dbReference>
<protein>
    <recommendedName>
        <fullName evidence="2">Replication protein A OB domain-containing protein</fullName>
    </recommendedName>
</protein>
<accession>A0AAF1BCG9</accession>
<evidence type="ECO:0000313" key="4">
    <source>
        <dbReference type="Proteomes" id="UP000077755"/>
    </source>
</evidence>
<dbReference type="SUPFAM" id="SSF50249">
    <property type="entry name" value="Nucleic acid-binding proteins"/>
    <property type="match status" value="1"/>
</dbReference>
<organism evidence="3 4">
    <name type="scientific">Daucus carota subsp. sativus</name>
    <name type="common">Carrot</name>
    <dbReference type="NCBI Taxonomy" id="79200"/>
    <lineage>
        <taxon>Eukaryota</taxon>
        <taxon>Viridiplantae</taxon>
        <taxon>Streptophyta</taxon>
        <taxon>Embryophyta</taxon>
        <taxon>Tracheophyta</taxon>
        <taxon>Spermatophyta</taxon>
        <taxon>Magnoliopsida</taxon>
        <taxon>eudicotyledons</taxon>
        <taxon>Gunneridae</taxon>
        <taxon>Pentapetalae</taxon>
        <taxon>asterids</taxon>
        <taxon>campanulids</taxon>
        <taxon>Apiales</taxon>
        <taxon>Apiaceae</taxon>
        <taxon>Apioideae</taxon>
        <taxon>Scandiceae</taxon>
        <taxon>Daucinae</taxon>
        <taxon>Daucus</taxon>
        <taxon>Daucus sect. Daucus</taxon>
    </lineage>
</organism>